<dbReference type="EMBL" id="JEXD01000016">
    <property type="protein sequence ID" value="EXC07139.1"/>
    <property type="molecule type" value="Genomic_DNA"/>
</dbReference>
<dbReference type="AlphaFoldDB" id="A0A009QIL2"/>
<dbReference type="RefSeq" id="WP_002058517.1">
    <property type="nucleotide sequence ID" value="NZ_JEXD01000016.1"/>
</dbReference>
<dbReference type="Pfam" id="PF20432">
    <property type="entry name" value="Xre-like-HTH"/>
    <property type="match status" value="1"/>
</dbReference>
<protein>
    <recommendedName>
        <fullName evidence="1">Antitoxin Xre-like helix-turn-helix domain-containing protein</fullName>
    </recommendedName>
</protein>
<dbReference type="GO" id="GO:0003677">
    <property type="term" value="F:DNA binding"/>
    <property type="evidence" value="ECO:0007669"/>
    <property type="project" value="InterPro"/>
</dbReference>
<evidence type="ECO:0000313" key="2">
    <source>
        <dbReference type="EMBL" id="EXC07139.1"/>
    </source>
</evidence>
<sequence>MNSASTASVLAEAVLNTADLLGLSQTQLATVMGLDRASINTLEFSAVFEPASAHGETGLLLICLYQSLSTLTGNDSEWIDYFMNAFNTATDGVPIQQIQNRKGLEKVLTVVEALNNH</sequence>
<accession>A0A009QIL2</accession>
<gene>
    <name evidence="2" type="ORF">J506_2154</name>
</gene>
<dbReference type="Proteomes" id="UP000021108">
    <property type="component" value="Unassembled WGS sequence"/>
</dbReference>
<proteinExistence type="predicted"/>
<evidence type="ECO:0000313" key="3">
    <source>
        <dbReference type="Proteomes" id="UP000021108"/>
    </source>
</evidence>
<feature type="domain" description="Antitoxin Xre-like helix-turn-helix" evidence="1">
    <location>
        <begin position="4"/>
        <end position="40"/>
    </location>
</feature>
<evidence type="ECO:0000259" key="1">
    <source>
        <dbReference type="Pfam" id="PF20432"/>
    </source>
</evidence>
<organism evidence="2 3">
    <name type="scientific">Acinetobacter baumannii 625974</name>
    <dbReference type="NCBI Taxonomy" id="1310607"/>
    <lineage>
        <taxon>Bacteria</taxon>
        <taxon>Pseudomonadati</taxon>
        <taxon>Pseudomonadota</taxon>
        <taxon>Gammaproteobacteria</taxon>
        <taxon>Moraxellales</taxon>
        <taxon>Moraxellaceae</taxon>
        <taxon>Acinetobacter</taxon>
        <taxon>Acinetobacter calcoaceticus/baumannii complex</taxon>
    </lineage>
</organism>
<reference evidence="2 3" key="1">
    <citation type="submission" date="2014-02" db="EMBL/GenBank/DDBJ databases">
        <title>Comparative genomics and transcriptomics to identify genetic mechanisms underlying the emergence of carbapenem resistant Acinetobacter baumannii (CRAb).</title>
        <authorList>
            <person name="Harris A.D."/>
            <person name="Johnson K.J."/>
            <person name="George J."/>
            <person name="Shefchek K."/>
            <person name="Daugherty S.C."/>
            <person name="Parankush S."/>
            <person name="Sadzewicz L."/>
            <person name="Tallon L."/>
            <person name="Sengamalay N."/>
            <person name="Hazen T.H."/>
            <person name="Rasko D.A."/>
        </authorList>
    </citation>
    <scope>NUCLEOTIDE SEQUENCE [LARGE SCALE GENOMIC DNA]</scope>
    <source>
        <strain evidence="2 3">625974</strain>
    </source>
</reference>
<name>A0A009QIL2_ACIBA</name>
<dbReference type="InterPro" id="IPR046847">
    <property type="entry name" value="Xre-like_HTH"/>
</dbReference>
<dbReference type="PATRIC" id="fig|1310607.3.peg.2090"/>
<comment type="caution">
    <text evidence="2">The sequence shown here is derived from an EMBL/GenBank/DDBJ whole genome shotgun (WGS) entry which is preliminary data.</text>
</comment>